<accession>A0ABR6HNX0</accession>
<sequence length="56" mass="5835">MFSIDPLIPLALAALLLLALPPSRPMFDGMLAGVTAVPPPLQEASVPERRLAGIAD</sequence>
<name>A0ABR6HNX0_9RHOB</name>
<comment type="caution">
    <text evidence="1">The sequence shown here is derived from an EMBL/GenBank/DDBJ whole genome shotgun (WGS) entry which is preliminary data.</text>
</comment>
<organism evidence="1 2">
    <name type="scientific">Limimaricola variabilis</name>
    <dbReference type="NCBI Taxonomy" id="1492771"/>
    <lineage>
        <taxon>Bacteria</taxon>
        <taxon>Pseudomonadati</taxon>
        <taxon>Pseudomonadota</taxon>
        <taxon>Alphaproteobacteria</taxon>
        <taxon>Rhodobacterales</taxon>
        <taxon>Paracoccaceae</taxon>
        <taxon>Limimaricola</taxon>
    </lineage>
</organism>
<protein>
    <submittedName>
        <fullName evidence="1">Uncharacterized protein</fullName>
    </submittedName>
</protein>
<evidence type="ECO:0000313" key="1">
    <source>
        <dbReference type="EMBL" id="MBB3712255.1"/>
    </source>
</evidence>
<dbReference type="EMBL" id="JACIBX010000006">
    <property type="protein sequence ID" value="MBB3712255.1"/>
    <property type="molecule type" value="Genomic_DNA"/>
</dbReference>
<gene>
    <name evidence="1" type="ORF">FHS00_001837</name>
</gene>
<keyword evidence="2" id="KW-1185">Reference proteome</keyword>
<dbReference type="RefSeq" id="WP_183472069.1">
    <property type="nucleotide sequence ID" value="NZ_CP139691.1"/>
</dbReference>
<dbReference type="Proteomes" id="UP000576152">
    <property type="component" value="Unassembled WGS sequence"/>
</dbReference>
<evidence type="ECO:0000313" key="2">
    <source>
        <dbReference type="Proteomes" id="UP000576152"/>
    </source>
</evidence>
<reference evidence="1 2" key="1">
    <citation type="submission" date="2020-08" db="EMBL/GenBank/DDBJ databases">
        <title>Genomic Encyclopedia of Type Strains, Phase III (KMG-III): the genomes of soil and plant-associated and newly described type strains.</title>
        <authorList>
            <person name="Whitman W."/>
        </authorList>
    </citation>
    <scope>NUCLEOTIDE SEQUENCE [LARGE SCALE GENOMIC DNA]</scope>
    <source>
        <strain evidence="1 2">CECT 8572</strain>
    </source>
</reference>
<proteinExistence type="predicted"/>